<keyword evidence="4" id="KW-1185">Reference proteome</keyword>
<dbReference type="InterPro" id="IPR031100">
    <property type="entry name" value="LOG_fam"/>
</dbReference>
<keyword evidence="2" id="KW-0203">Cytokinin biosynthesis</keyword>
<dbReference type="Gene3D" id="3.40.50.450">
    <property type="match status" value="1"/>
</dbReference>
<evidence type="ECO:0000256" key="2">
    <source>
        <dbReference type="RuleBase" id="RU363015"/>
    </source>
</evidence>
<name>A0A1H6DUW8_9ACTN</name>
<evidence type="ECO:0000256" key="1">
    <source>
        <dbReference type="ARBA" id="ARBA00006763"/>
    </source>
</evidence>
<organism evidence="3 4">
    <name type="scientific">Nonomuraea solani</name>
    <dbReference type="NCBI Taxonomy" id="1144553"/>
    <lineage>
        <taxon>Bacteria</taxon>
        <taxon>Bacillati</taxon>
        <taxon>Actinomycetota</taxon>
        <taxon>Actinomycetes</taxon>
        <taxon>Streptosporangiales</taxon>
        <taxon>Streptosporangiaceae</taxon>
        <taxon>Nonomuraea</taxon>
    </lineage>
</organism>
<dbReference type="PANTHER" id="PTHR31223">
    <property type="entry name" value="LOG FAMILY PROTEIN YJL055W"/>
    <property type="match status" value="1"/>
</dbReference>
<dbReference type="Pfam" id="PF03641">
    <property type="entry name" value="Lysine_decarbox"/>
    <property type="match status" value="1"/>
</dbReference>
<comment type="similarity">
    <text evidence="1 2">Belongs to the LOG family.</text>
</comment>
<dbReference type="Proteomes" id="UP000236732">
    <property type="component" value="Unassembled WGS sequence"/>
</dbReference>
<comment type="catalytic activity">
    <reaction evidence="2">
        <text>9-ribosyl-trans-zeatin 5'-phosphate + H2O = trans-zeatin + D-ribose 5-phosphate</text>
        <dbReference type="Rhea" id="RHEA:48564"/>
        <dbReference type="ChEBI" id="CHEBI:15377"/>
        <dbReference type="ChEBI" id="CHEBI:16522"/>
        <dbReference type="ChEBI" id="CHEBI:78346"/>
        <dbReference type="ChEBI" id="CHEBI:87947"/>
        <dbReference type="EC" id="3.2.2.n1"/>
    </reaction>
</comment>
<dbReference type="PANTHER" id="PTHR31223:SF70">
    <property type="entry name" value="LOG FAMILY PROTEIN YJL055W"/>
    <property type="match status" value="1"/>
</dbReference>
<dbReference type="InterPro" id="IPR005269">
    <property type="entry name" value="LOG"/>
</dbReference>
<sequence>MPTDEVPADETFRGPAPRPLTICVFCGARPGLRAGDAETARRLGRLIGSRGHRLLYGGGGSGLMGEVAWSAQHHGAPITGVIPTFLFERERGIAAPPQDTVLTTTMGERKTALLTRADAFVALPGGFGTLDEVLEVISLNQLKVLAKPIVLVDADGFWERFVALVRDLAHWGFINPGFGPHCSVTDSAEDALRCLEAYATEAAGRVAVEAERR</sequence>
<evidence type="ECO:0000313" key="3">
    <source>
        <dbReference type="EMBL" id="SEG89182.1"/>
    </source>
</evidence>
<proteinExistence type="inferred from homology"/>
<keyword evidence="2" id="KW-0378">Hydrolase</keyword>
<dbReference type="RefSeq" id="WP_160150381.1">
    <property type="nucleotide sequence ID" value="NZ_FNVT01000006.1"/>
</dbReference>
<dbReference type="NCBIfam" id="TIGR00730">
    <property type="entry name" value="Rossman fold protein, TIGR00730 family"/>
    <property type="match status" value="1"/>
</dbReference>
<gene>
    <name evidence="3" type="ORF">SAMN05444920_106403</name>
</gene>
<dbReference type="EMBL" id="FNVT01000006">
    <property type="protein sequence ID" value="SEG89182.1"/>
    <property type="molecule type" value="Genomic_DNA"/>
</dbReference>
<dbReference type="OrthoDB" id="9778690at2"/>
<reference evidence="3 4" key="1">
    <citation type="submission" date="2016-10" db="EMBL/GenBank/DDBJ databases">
        <authorList>
            <person name="de Groot N.N."/>
        </authorList>
    </citation>
    <scope>NUCLEOTIDE SEQUENCE [LARGE SCALE GENOMIC DNA]</scope>
    <source>
        <strain evidence="3 4">CGMCC 4.7037</strain>
    </source>
</reference>
<evidence type="ECO:0000313" key="4">
    <source>
        <dbReference type="Proteomes" id="UP000236732"/>
    </source>
</evidence>
<comment type="catalytic activity">
    <reaction evidence="2">
        <text>N(6)-(dimethylallyl)adenosine 5'-phosphate + H2O = N(6)-dimethylallyladenine + D-ribose 5-phosphate</text>
        <dbReference type="Rhea" id="RHEA:48560"/>
        <dbReference type="ChEBI" id="CHEBI:15377"/>
        <dbReference type="ChEBI" id="CHEBI:17660"/>
        <dbReference type="ChEBI" id="CHEBI:57526"/>
        <dbReference type="ChEBI" id="CHEBI:78346"/>
        <dbReference type="EC" id="3.2.2.n1"/>
    </reaction>
</comment>
<dbReference type="EC" id="3.2.2.n1" evidence="2"/>
<dbReference type="AlphaFoldDB" id="A0A1H6DUW8"/>
<dbReference type="GO" id="GO:0005829">
    <property type="term" value="C:cytosol"/>
    <property type="evidence" value="ECO:0007669"/>
    <property type="project" value="TreeGrafter"/>
</dbReference>
<dbReference type="GO" id="GO:0102682">
    <property type="term" value="F:cytokinin riboside 5'-monophosphate phosphoribohydrolase activity"/>
    <property type="evidence" value="ECO:0007669"/>
    <property type="project" value="RHEA"/>
</dbReference>
<protein>
    <recommendedName>
        <fullName evidence="2">Cytokinin riboside 5'-monophosphate phosphoribohydrolase</fullName>
        <ecNumber evidence="2">3.2.2.n1</ecNumber>
    </recommendedName>
</protein>
<dbReference type="SUPFAM" id="SSF102405">
    <property type="entry name" value="MCP/YpsA-like"/>
    <property type="match status" value="1"/>
</dbReference>
<dbReference type="GO" id="GO:0009691">
    <property type="term" value="P:cytokinin biosynthetic process"/>
    <property type="evidence" value="ECO:0007669"/>
    <property type="project" value="UniProtKB-UniRule"/>
</dbReference>
<accession>A0A1H6DUW8</accession>